<keyword evidence="2" id="KW-0809">Transit peptide</keyword>
<dbReference type="PANTHER" id="PTHR22602">
    <property type="entry name" value="TRANSFERASE CAF17, MITOCHONDRIAL-RELATED"/>
    <property type="match status" value="1"/>
</dbReference>
<dbReference type="NCBIfam" id="TIGR03317">
    <property type="entry name" value="ygfZ_signature"/>
    <property type="match status" value="1"/>
</dbReference>
<reference evidence="4" key="1">
    <citation type="submission" date="2021-01" db="EMBL/GenBank/DDBJ databases">
        <authorList>
            <person name="Corre E."/>
            <person name="Pelletier E."/>
            <person name="Niang G."/>
            <person name="Scheremetjew M."/>
            <person name="Finn R."/>
            <person name="Kale V."/>
            <person name="Holt S."/>
            <person name="Cochrane G."/>
            <person name="Meng A."/>
            <person name="Brown T."/>
            <person name="Cohen L."/>
        </authorList>
    </citation>
    <scope>NUCLEOTIDE SEQUENCE</scope>
</reference>
<name>A0A7S0ZUL4_NOCSC</name>
<organism evidence="4">
    <name type="scientific">Noctiluca scintillans</name>
    <name type="common">Sea sparkle</name>
    <name type="synonym">Red tide dinoflagellate</name>
    <dbReference type="NCBI Taxonomy" id="2966"/>
    <lineage>
        <taxon>Eukaryota</taxon>
        <taxon>Sar</taxon>
        <taxon>Alveolata</taxon>
        <taxon>Dinophyceae</taxon>
        <taxon>Noctilucales</taxon>
        <taxon>Noctilucaceae</taxon>
        <taxon>Noctiluca</taxon>
    </lineage>
</organism>
<evidence type="ECO:0000256" key="3">
    <source>
        <dbReference type="ARBA" id="ARBA00023128"/>
    </source>
</evidence>
<dbReference type="InterPro" id="IPR045179">
    <property type="entry name" value="YgfZ/GcvT"/>
</dbReference>
<dbReference type="EMBL" id="HBFQ01010647">
    <property type="protein sequence ID" value="CAD8833073.1"/>
    <property type="molecule type" value="Transcribed_RNA"/>
</dbReference>
<protein>
    <recommendedName>
        <fullName evidence="5">Aminomethyltransferase folate-binding domain-containing protein</fullName>
    </recommendedName>
</protein>
<dbReference type="SUPFAM" id="SSF103025">
    <property type="entry name" value="Folate-binding domain"/>
    <property type="match status" value="1"/>
</dbReference>
<gene>
    <name evidence="4" type="ORF">NSCI0253_LOCUS7421</name>
</gene>
<dbReference type="InterPro" id="IPR017703">
    <property type="entry name" value="YgfZ/GCV_T_CS"/>
</dbReference>
<dbReference type="PANTHER" id="PTHR22602:SF0">
    <property type="entry name" value="TRANSFERASE CAF17, MITOCHONDRIAL-RELATED"/>
    <property type="match status" value="1"/>
</dbReference>
<proteinExistence type="predicted"/>
<dbReference type="Gene3D" id="3.30.1360.120">
    <property type="entry name" value="Probable tRNA modification gtpase trme, domain 1"/>
    <property type="match status" value="1"/>
</dbReference>
<keyword evidence="3" id="KW-0496">Mitochondrion</keyword>
<evidence type="ECO:0000313" key="4">
    <source>
        <dbReference type="EMBL" id="CAD8833073.1"/>
    </source>
</evidence>
<dbReference type="GO" id="GO:0005759">
    <property type="term" value="C:mitochondrial matrix"/>
    <property type="evidence" value="ECO:0007669"/>
    <property type="project" value="TreeGrafter"/>
</dbReference>
<dbReference type="AlphaFoldDB" id="A0A7S0ZUL4"/>
<accession>A0A7S0ZUL4</accession>
<dbReference type="GO" id="GO:0016226">
    <property type="term" value="P:iron-sulfur cluster assembly"/>
    <property type="evidence" value="ECO:0007669"/>
    <property type="project" value="TreeGrafter"/>
</dbReference>
<evidence type="ECO:0000256" key="2">
    <source>
        <dbReference type="ARBA" id="ARBA00022946"/>
    </source>
</evidence>
<sequence length="355" mass="37853">MAVRGILSLTDRRLLRVAGEGSASFLNGLCSQETALVSERGAIPAAFLSAKGRVLCDTILVSAGGHDIFVDCHKDVATPLLRLLLRHRLRERLTIDDVSDTHRVLAIVPSEAAVAPLSSPIETEVPDCFFPDPRFAALGHRAVLDHESAAAFSSEDEHDPDAGLSLYHLWRLCCAVPEGPGDLPTDSMMPLHGNLDLLNFISFSKGCYVGQENTTRTKHRGAVRRRFFSVASAADGHPQQMLDRLELSPSAPLPPAALLQRPGPKLPGVVAPLCLPCEAKVGEELRAVFAQGVTKSVGTVYSARSSIGLCLLRSEGSFNDAEAFQNAPLPAGSLLSTAGGIPLGLRPPPYVFSSE</sequence>
<comment type="subcellular location">
    <subcellularLocation>
        <location evidence="1">Mitochondrion</location>
    </subcellularLocation>
</comment>
<evidence type="ECO:0000256" key="1">
    <source>
        <dbReference type="ARBA" id="ARBA00004173"/>
    </source>
</evidence>
<evidence type="ECO:0008006" key="5">
    <source>
        <dbReference type="Google" id="ProtNLM"/>
    </source>
</evidence>
<dbReference type="InterPro" id="IPR027266">
    <property type="entry name" value="TrmE/GcvT-like"/>
</dbReference>